<dbReference type="InterPro" id="IPR008271">
    <property type="entry name" value="Ser/Thr_kinase_AS"/>
</dbReference>
<dbReference type="Pfam" id="PF01151">
    <property type="entry name" value="ELO"/>
    <property type="match status" value="1"/>
</dbReference>
<evidence type="ECO:0000256" key="7">
    <source>
        <dbReference type="ARBA" id="ARBA00022832"/>
    </source>
</evidence>
<keyword evidence="11 14" id="KW-0472">Membrane</keyword>
<evidence type="ECO:0000256" key="14">
    <source>
        <dbReference type="RuleBase" id="RU361115"/>
    </source>
</evidence>
<dbReference type="SUPFAM" id="SSF56112">
    <property type="entry name" value="Protein kinase-like (PK-like)"/>
    <property type="match status" value="1"/>
</dbReference>
<sequence>MLDWDRFRVVRFDANELISITTAKDEFSYDRAQRWMLEHEIFSIQVVVLYLMTVFMLKQFMNNREAFKLEGAIKSWNLIIATLSGICAAGMTAEFFTTLFGRGINASLCSSTDTFFHGSTGYFLWCYHIIRLFEFTDTLFIILRKQPLLFIHWFHHALTLYVSWFCYARPSPLSRYGIYLNALIHTVMYTYYFLRASKIRLPLFVAKAITSAQIVQFVFAFWSIIQPSIMKFGLGMPCELDTQTLLASGFMDVCYLYLFVQFYLNKYNETKKQPKKCECLRTLEFIDLNPCPRTIFKVPARLANHYSLKFENLGSGSYGTVLKFKSKTQPDIAIKRFVKVFNSLDCARNALRELNLLNNTKHANVVKILGAYTIENSTGELEFIALIHFVLAVKCFRYHITAYCGQNLRRVIEKARDGKDGGSRYSMKQVKSMMSDLLRACKYLNSAGIIHRDVKPENMCIDDNWKLTLLDFGFARVIDRNNQMTEERGTHPYMSIEMIQEWRGVYDEKVDVWSIGAILCELLTGETFFTAENVKHPLDAAIQKLGPVPNSVLDQISDRTVCIHFKKHSERAERINFSDYLNDNVLTWLQDSIRENEKDLHDFIDYALQFEPALRMSVDFALAHGLLVEVRDYPGEVVYEGSIPEEEPLPDGDEGMEECKRRIRREINAAPRFLDAANDNRLV</sequence>
<dbReference type="Gene3D" id="3.30.200.20">
    <property type="entry name" value="Phosphorylase Kinase, domain 1"/>
    <property type="match status" value="1"/>
</dbReference>
<proteinExistence type="inferred from homology"/>
<keyword evidence="5 14" id="KW-0812">Transmembrane</keyword>
<dbReference type="InterPro" id="IPR000719">
    <property type="entry name" value="Prot_kinase_dom"/>
</dbReference>
<comment type="catalytic activity">
    <reaction evidence="14">
        <text>a very-long-chain acyl-CoA + malonyl-CoA + H(+) = a very-long-chain 3-oxoacyl-CoA + CO2 + CoA</text>
        <dbReference type="Rhea" id="RHEA:32727"/>
        <dbReference type="ChEBI" id="CHEBI:15378"/>
        <dbReference type="ChEBI" id="CHEBI:16526"/>
        <dbReference type="ChEBI" id="CHEBI:57287"/>
        <dbReference type="ChEBI" id="CHEBI:57384"/>
        <dbReference type="ChEBI" id="CHEBI:90725"/>
        <dbReference type="ChEBI" id="CHEBI:90736"/>
        <dbReference type="EC" id="2.3.1.199"/>
    </reaction>
</comment>
<dbReference type="PROSITE" id="PS00107">
    <property type="entry name" value="PROTEIN_KINASE_ATP"/>
    <property type="match status" value="1"/>
</dbReference>
<dbReference type="GO" id="GO:0042761">
    <property type="term" value="P:very long-chain fatty acid biosynthetic process"/>
    <property type="evidence" value="ECO:0000318"/>
    <property type="project" value="GO_Central"/>
</dbReference>
<organism evidence="16 17">
    <name type="scientific">Pristionchus pacificus</name>
    <name type="common">Parasitic nematode worm</name>
    <dbReference type="NCBI Taxonomy" id="54126"/>
    <lineage>
        <taxon>Eukaryota</taxon>
        <taxon>Metazoa</taxon>
        <taxon>Ecdysozoa</taxon>
        <taxon>Nematoda</taxon>
        <taxon>Chromadorea</taxon>
        <taxon>Rhabditida</taxon>
        <taxon>Rhabditina</taxon>
        <taxon>Diplogasteromorpha</taxon>
        <taxon>Diplogasteroidea</taxon>
        <taxon>Neodiplogasteridae</taxon>
        <taxon>Pristionchus</taxon>
    </lineage>
</organism>
<dbReference type="GO" id="GO:0004672">
    <property type="term" value="F:protein kinase activity"/>
    <property type="evidence" value="ECO:0007669"/>
    <property type="project" value="InterPro"/>
</dbReference>
<dbReference type="GO" id="GO:0030148">
    <property type="term" value="P:sphingolipid biosynthetic process"/>
    <property type="evidence" value="ECO:0000318"/>
    <property type="project" value="GO_Central"/>
</dbReference>
<evidence type="ECO:0000313" key="16">
    <source>
        <dbReference type="EnsemblMetazoa" id="PPA10995.1"/>
    </source>
</evidence>
<feature type="transmembrane region" description="Helical" evidence="14">
    <location>
        <begin position="78"/>
        <end position="102"/>
    </location>
</feature>
<dbReference type="PANTHER" id="PTHR11157">
    <property type="entry name" value="FATTY ACID ACYL TRANSFERASE-RELATED"/>
    <property type="match status" value="1"/>
</dbReference>
<evidence type="ECO:0000256" key="4">
    <source>
        <dbReference type="ARBA" id="ARBA00022679"/>
    </source>
</evidence>
<gene>
    <name evidence="16" type="primary">WBGene00100549</name>
</gene>
<evidence type="ECO:0000256" key="12">
    <source>
        <dbReference type="ARBA" id="ARBA00023160"/>
    </source>
</evidence>
<dbReference type="GO" id="GO:0009922">
    <property type="term" value="F:fatty acid elongase activity"/>
    <property type="evidence" value="ECO:0000318"/>
    <property type="project" value="GO_Central"/>
</dbReference>
<evidence type="ECO:0000256" key="6">
    <source>
        <dbReference type="ARBA" id="ARBA00022741"/>
    </source>
</evidence>
<name>A0A8R1Y9T8_PRIPA</name>
<evidence type="ECO:0000313" key="17">
    <source>
        <dbReference type="Proteomes" id="UP000005239"/>
    </source>
</evidence>
<dbReference type="GO" id="GO:0005789">
    <property type="term" value="C:endoplasmic reticulum membrane"/>
    <property type="evidence" value="ECO:0000318"/>
    <property type="project" value="GO_Central"/>
</dbReference>
<reference evidence="17" key="1">
    <citation type="journal article" date="2008" name="Nat. Genet.">
        <title>The Pristionchus pacificus genome provides a unique perspective on nematode lifestyle and parasitism.</title>
        <authorList>
            <person name="Dieterich C."/>
            <person name="Clifton S.W."/>
            <person name="Schuster L.N."/>
            <person name="Chinwalla A."/>
            <person name="Delehaunty K."/>
            <person name="Dinkelacker I."/>
            <person name="Fulton L."/>
            <person name="Fulton R."/>
            <person name="Godfrey J."/>
            <person name="Minx P."/>
            <person name="Mitreva M."/>
            <person name="Roeseler W."/>
            <person name="Tian H."/>
            <person name="Witte H."/>
            <person name="Yang S.P."/>
            <person name="Wilson R.K."/>
            <person name="Sommer R.J."/>
        </authorList>
    </citation>
    <scope>NUCLEOTIDE SEQUENCE [LARGE SCALE GENOMIC DNA]</scope>
    <source>
        <strain evidence="17">PS312</strain>
    </source>
</reference>
<feature type="domain" description="Protein kinase" evidence="15">
    <location>
        <begin position="307"/>
        <end position="627"/>
    </location>
</feature>
<keyword evidence="9 14" id="KW-1133">Transmembrane helix</keyword>
<dbReference type="SMART" id="SM00220">
    <property type="entry name" value="S_TKc"/>
    <property type="match status" value="1"/>
</dbReference>
<feature type="binding site" evidence="13">
    <location>
        <position position="335"/>
    </location>
    <ligand>
        <name>ATP</name>
        <dbReference type="ChEBI" id="CHEBI:30616"/>
    </ligand>
</feature>
<dbReference type="EnsemblMetazoa" id="PPA10995.1">
    <property type="protein sequence ID" value="PPA10995.1"/>
    <property type="gene ID" value="WBGene00100549"/>
</dbReference>
<feature type="transmembrane region" description="Helical" evidence="14">
    <location>
        <begin position="41"/>
        <end position="57"/>
    </location>
</feature>
<keyword evidence="3 14" id="KW-0444">Lipid biosynthesis</keyword>
<keyword evidence="7 14" id="KW-0276">Fatty acid metabolism</keyword>
<comment type="similarity">
    <text evidence="14">Belongs to the ELO family.</text>
</comment>
<dbReference type="GO" id="GO:0034626">
    <property type="term" value="P:fatty acid elongation, polyunsaturated fatty acid"/>
    <property type="evidence" value="ECO:0000318"/>
    <property type="project" value="GO_Central"/>
</dbReference>
<evidence type="ECO:0000256" key="10">
    <source>
        <dbReference type="ARBA" id="ARBA00023098"/>
    </source>
</evidence>
<evidence type="ECO:0000256" key="5">
    <source>
        <dbReference type="ARBA" id="ARBA00022692"/>
    </source>
</evidence>
<evidence type="ECO:0000256" key="8">
    <source>
        <dbReference type="ARBA" id="ARBA00022840"/>
    </source>
</evidence>
<dbReference type="GO" id="GO:0019367">
    <property type="term" value="P:fatty acid elongation, saturated fatty acid"/>
    <property type="evidence" value="ECO:0000318"/>
    <property type="project" value="GO_Central"/>
</dbReference>
<dbReference type="EC" id="2.3.1.199" evidence="14"/>
<dbReference type="InterPro" id="IPR011009">
    <property type="entry name" value="Kinase-like_dom_sf"/>
</dbReference>
<dbReference type="PANTHER" id="PTHR11157:SF26">
    <property type="entry name" value="ELONGATION OF LONG CHAIN FATTY ACIDS PROTEIN 1"/>
    <property type="match status" value="1"/>
</dbReference>
<evidence type="ECO:0000256" key="13">
    <source>
        <dbReference type="PROSITE-ProRule" id="PRU10141"/>
    </source>
</evidence>
<evidence type="ECO:0000256" key="9">
    <source>
        <dbReference type="ARBA" id="ARBA00022989"/>
    </source>
</evidence>
<dbReference type="AlphaFoldDB" id="A0A8R1Y9T8"/>
<dbReference type="Gene3D" id="1.10.510.10">
    <property type="entry name" value="Transferase(Phosphotransferase) domain 1"/>
    <property type="match status" value="1"/>
</dbReference>
<dbReference type="Pfam" id="PF00069">
    <property type="entry name" value="Pkinase"/>
    <property type="match status" value="1"/>
</dbReference>
<dbReference type="InterPro" id="IPR002076">
    <property type="entry name" value="ELO_fam"/>
</dbReference>
<dbReference type="PROSITE" id="PS50011">
    <property type="entry name" value="PROTEIN_KINASE_DOM"/>
    <property type="match status" value="1"/>
</dbReference>
<reference evidence="16" key="2">
    <citation type="submission" date="2022-06" db="UniProtKB">
        <authorList>
            <consortium name="EnsemblMetazoa"/>
        </authorList>
    </citation>
    <scope>IDENTIFICATION</scope>
    <source>
        <strain evidence="16">PS312</strain>
    </source>
</reference>
<feature type="transmembrane region" description="Helical" evidence="14">
    <location>
        <begin position="201"/>
        <end position="225"/>
    </location>
</feature>
<feature type="transmembrane region" description="Helical" evidence="14">
    <location>
        <begin position="176"/>
        <end position="194"/>
    </location>
</feature>
<keyword evidence="4 14" id="KW-0808">Transferase</keyword>
<evidence type="ECO:0000256" key="2">
    <source>
        <dbReference type="ARBA" id="ARBA00005194"/>
    </source>
</evidence>
<evidence type="ECO:0000256" key="1">
    <source>
        <dbReference type="ARBA" id="ARBA00004141"/>
    </source>
</evidence>
<dbReference type="InterPro" id="IPR030457">
    <property type="entry name" value="ELO_CS"/>
</dbReference>
<keyword evidence="8 13" id="KW-0067">ATP-binding</keyword>
<dbReference type="PROSITE" id="PS01188">
    <property type="entry name" value="ELO"/>
    <property type="match status" value="1"/>
</dbReference>
<keyword evidence="10 14" id="KW-0443">Lipid metabolism</keyword>
<comment type="pathway">
    <text evidence="2">Lipid metabolism; fatty acid biosynthesis.</text>
</comment>
<evidence type="ECO:0000259" key="15">
    <source>
        <dbReference type="PROSITE" id="PS50011"/>
    </source>
</evidence>
<keyword evidence="17" id="KW-1185">Reference proteome</keyword>
<dbReference type="GO" id="GO:0005524">
    <property type="term" value="F:ATP binding"/>
    <property type="evidence" value="ECO:0007669"/>
    <property type="project" value="UniProtKB-UniRule"/>
</dbReference>
<dbReference type="Proteomes" id="UP000005239">
    <property type="component" value="Unassembled WGS sequence"/>
</dbReference>
<dbReference type="PROSITE" id="PS00108">
    <property type="entry name" value="PROTEIN_KINASE_ST"/>
    <property type="match status" value="1"/>
</dbReference>
<accession>A0A8R1Y9T8</accession>
<keyword evidence="6 13" id="KW-0547">Nucleotide-binding</keyword>
<keyword evidence="12 14" id="KW-0275">Fatty acid biosynthesis</keyword>
<dbReference type="GO" id="GO:0034625">
    <property type="term" value="P:fatty acid elongation, monounsaturated fatty acid"/>
    <property type="evidence" value="ECO:0000318"/>
    <property type="project" value="GO_Central"/>
</dbReference>
<feature type="transmembrane region" description="Helical" evidence="14">
    <location>
        <begin position="122"/>
        <end position="143"/>
    </location>
</feature>
<evidence type="ECO:0000256" key="3">
    <source>
        <dbReference type="ARBA" id="ARBA00022516"/>
    </source>
</evidence>
<dbReference type="InterPro" id="IPR017441">
    <property type="entry name" value="Protein_kinase_ATP_BS"/>
</dbReference>
<evidence type="ECO:0000256" key="11">
    <source>
        <dbReference type="ARBA" id="ARBA00023136"/>
    </source>
</evidence>
<comment type="subcellular location">
    <subcellularLocation>
        <location evidence="1">Membrane</location>
        <topology evidence="1">Multi-pass membrane protein</topology>
    </subcellularLocation>
</comment>
<feature type="transmembrane region" description="Helical" evidence="14">
    <location>
        <begin position="150"/>
        <end position="170"/>
    </location>
</feature>
<protein>
    <recommendedName>
        <fullName evidence="14">Elongation of very long chain fatty acids protein</fullName>
        <ecNumber evidence="14">2.3.1.199</ecNumber>
    </recommendedName>
    <alternativeName>
        <fullName evidence="14">Very-long-chain 3-oxoacyl-CoA synthase</fullName>
    </alternativeName>
</protein>